<evidence type="ECO:0000256" key="5">
    <source>
        <dbReference type="SAM" id="Phobius"/>
    </source>
</evidence>
<evidence type="ECO:0000313" key="8">
    <source>
        <dbReference type="Proteomes" id="UP000515708"/>
    </source>
</evidence>
<name>A0A7D8ACN7_9MICO</name>
<sequence>MTLPIERARSRRPITWLTLIGVLLLPAVIGGILVAALQDPTDRLEEMTAAVVNLDKPVTIDGQYTPLGRQLAAGLVEGSDELDSNLTWVISNEDDAAEGLADGRYQAIVTIPKSFSKDATSAGTALQDGGGSAEQAEINVTTPQDGRVADGLISQQIASVAASTMGTMLSEATVGNVLIGFTTLGEQIGEAADGADQLADGARSAADGAAAIPDGATQLADGAGKLADGSTQLSDGAAQLGGGASQLAGGANQVASGAVSLGTGLDTISTKTREAGAGATQLGNGLVGGAAAITAPDSEVSTLVQTLQLVASKAATAAASSVDAVTRIGGVATSLDALAAECDPAVSGSDFCDRLDAAATDAGAAADSAKQAATDAGTVSGYMAPVAENVKGLPQQLAAPLKTAGDSALALGAGVGQIADGIDQSADGARALSGGMVEVGTGAATLGDGASGLAVGASGLADGASQLGDGITALGDGAGELSDGLDELASGTGDLAEGLHTASTSLPSFDDEQSTTLASVIADPVTSTSDSDAMFGPTTIPLLSAVVLWFGALASFIALRAVPGSTLTSRRSSIGMVLRGFWPAAAIGAAQGMLVALVVQFVADYDAATWWGFAGFAVIAGIAFAAINQALVAVLGGIGRWVSALVGVLALATSLISTVPAWLAGLGAAMPTAPALSGLIAPSGAAFAGLAVWAVLSLGAATLAVATRRTTSAKAVLAAA</sequence>
<feature type="transmembrane region" description="Helical" evidence="5">
    <location>
        <begin position="540"/>
        <end position="559"/>
    </location>
</feature>
<evidence type="ECO:0000313" key="7">
    <source>
        <dbReference type="EMBL" id="QMU97324.1"/>
    </source>
</evidence>
<feature type="transmembrane region" description="Helical" evidence="5">
    <location>
        <begin position="609"/>
        <end position="635"/>
    </location>
</feature>
<dbReference type="Gene3D" id="3.40.1710.10">
    <property type="entry name" value="abc type-2 transporter like domain"/>
    <property type="match status" value="1"/>
</dbReference>
<proteinExistence type="predicted"/>
<dbReference type="PANTHER" id="PTHR43077">
    <property type="entry name" value="TRANSPORT PERMEASE YVFS-RELATED"/>
    <property type="match status" value="1"/>
</dbReference>
<dbReference type="InterPro" id="IPR017500">
    <property type="entry name" value="Phage_infect_YhgE_N"/>
</dbReference>
<comment type="subcellular location">
    <subcellularLocation>
        <location evidence="1">Membrane</location>
        <topology evidence="1">Multi-pass membrane protein</topology>
    </subcellularLocation>
</comment>
<dbReference type="PANTHER" id="PTHR43077:SF10">
    <property type="entry name" value="TRANSPORT PERMEASE PROTEIN"/>
    <property type="match status" value="1"/>
</dbReference>
<dbReference type="GO" id="GO:0140359">
    <property type="term" value="F:ABC-type transporter activity"/>
    <property type="evidence" value="ECO:0007669"/>
    <property type="project" value="InterPro"/>
</dbReference>
<dbReference type="Proteomes" id="UP000515708">
    <property type="component" value="Chromosome"/>
</dbReference>
<feature type="transmembrane region" description="Helical" evidence="5">
    <location>
        <begin position="642"/>
        <end position="664"/>
    </location>
</feature>
<reference evidence="7 8" key="1">
    <citation type="journal article" date="2020" name="Front. Microbiol.">
        <title>Design of Bacterial Strain-Specific qPCR Assays Using NGS Data and Publicly Available Resources and Its Application to Track Biocontrol Strains.</title>
        <authorList>
            <person name="Hernandez I."/>
            <person name="Sant C."/>
            <person name="Martinez R."/>
            <person name="Fernandez C."/>
        </authorList>
    </citation>
    <scope>NUCLEOTIDE SEQUENCE [LARGE SCALE GENOMIC DNA]</scope>
    <source>
        <strain evidence="7 8">B24</strain>
    </source>
</reference>
<keyword evidence="3 5" id="KW-1133">Transmembrane helix</keyword>
<evidence type="ECO:0000259" key="6">
    <source>
        <dbReference type="Pfam" id="PF12698"/>
    </source>
</evidence>
<evidence type="ECO:0000256" key="4">
    <source>
        <dbReference type="ARBA" id="ARBA00023136"/>
    </source>
</evidence>
<dbReference type="InterPro" id="IPR013525">
    <property type="entry name" value="ABC2_TM"/>
</dbReference>
<gene>
    <name evidence="7" type="ORF">FVO59_08905</name>
</gene>
<keyword evidence="2 5" id="KW-0812">Transmembrane</keyword>
<dbReference type="InterPro" id="IPR023908">
    <property type="entry name" value="xxxLxxG_rpt"/>
</dbReference>
<keyword evidence="4 5" id="KW-0472">Membrane</keyword>
<feature type="transmembrane region" description="Helical" evidence="5">
    <location>
        <begin position="14"/>
        <end position="37"/>
    </location>
</feature>
<dbReference type="GO" id="GO:0016020">
    <property type="term" value="C:membrane"/>
    <property type="evidence" value="ECO:0007669"/>
    <property type="project" value="UniProtKB-SubCell"/>
</dbReference>
<dbReference type="NCBIfam" id="TIGR03057">
    <property type="entry name" value="xxxLxxG_by_4"/>
    <property type="match status" value="3"/>
</dbReference>
<feature type="transmembrane region" description="Helical" evidence="5">
    <location>
        <begin position="684"/>
        <end position="706"/>
    </location>
</feature>
<dbReference type="NCBIfam" id="TIGR03061">
    <property type="entry name" value="pip_yhgE_Nterm"/>
    <property type="match status" value="1"/>
</dbReference>
<accession>A0A7D8ACN7</accession>
<feature type="domain" description="ABC-2 type transporter transmembrane" evidence="6">
    <location>
        <begin position="17"/>
        <end position="176"/>
    </location>
</feature>
<protein>
    <submittedName>
        <fullName evidence="7">YhgE/Pip domain-containing protein</fullName>
    </submittedName>
</protein>
<evidence type="ECO:0000256" key="1">
    <source>
        <dbReference type="ARBA" id="ARBA00004141"/>
    </source>
</evidence>
<organism evidence="7 8">
    <name type="scientific">Microbacterium esteraromaticum</name>
    <dbReference type="NCBI Taxonomy" id="57043"/>
    <lineage>
        <taxon>Bacteria</taxon>
        <taxon>Bacillati</taxon>
        <taxon>Actinomycetota</taxon>
        <taxon>Actinomycetes</taxon>
        <taxon>Micrococcales</taxon>
        <taxon>Microbacteriaceae</taxon>
        <taxon>Microbacterium</taxon>
    </lineage>
</organism>
<dbReference type="EMBL" id="CP043732">
    <property type="protein sequence ID" value="QMU97324.1"/>
    <property type="molecule type" value="Genomic_DNA"/>
</dbReference>
<dbReference type="AlphaFoldDB" id="A0A7D8ACN7"/>
<evidence type="ECO:0000256" key="2">
    <source>
        <dbReference type="ARBA" id="ARBA00022692"/>
    </source>
</evidence>
<dbReference type="Pfam" id="PF12698">
    <property type="entry name" value="ABC2_membrane_3"/>
    <property type="match status" value="1"/>
</dbReference>
<evidence type="ECO:0000256" key="3">
    <source>
        <dbReference type="ARBA" id="ARBA00022989"/>
    </source>
</evidence>
<dbReference type="InterPro" id="IPR051328">
    <property type="entry name" value="T7SS_ABC-Transporter"/>
</dbReference>
<dbReference type="RefSeq" id="WP_182252318.1">
    <property type="nucleotide sequence ID" value="NZ_CP043732.1"/>
</dbReference>
<feature type="transmembrane region" description="Helical" evidence="5">
    <location>
        <begin position="580"/>
        <end position="603"/>
    </location>
</feature>